<dbReference type="RefSeq" id="XP_031942354.1">
    <property type="nucleotide sequence ID" value="XM_032089414.1"/>
</dbReference>
<feature type="compositionally biased region" description="Low complexity" evidence="1">
    <location>
        <begin position="11"/>
        <end position="20"/>
    </location>
</feature>
<dbReference type="PANTHER" id="PTHR21310">
    <property type="entry name" value="AMINOGLYCOSIDE PHOSPHOTRANSFERASE-RELATED-RELATED"/>
    <property type="match status" value="1"/>
</dbReference>
<evidence type="ECO:0000256" key="1">
    <source>
        <dbReference type="SAM" id="MobiDB-lite"/>
    </source>
</evidence>
<dbReference type="Proteomes" id="UP000325579">
    <property type="component" value="Unassembled WGS sequence"/>
</dbReference>
<dbReference type="Gene3D" id="3.30.200.150">
    <property type="match status" value="1"/>
</dbReference>
<gene>
    <name evidence="3" type="ORF">BDV37DRAFT_293427</name>
</gene>
<dbReference type="EMBL" id="ML736763">
    <property type="protein sequence ID" value="KAE8405035.1"/>
    <property type="molecule type" value="Genomic_DNA"/>
</dbReference>
<dbReference type="PANTHER" id="PTHR21310:SF55">
    <property type="entry name" value="AMINOGLYCOSIDE PHOSPHOTRANSFERASE DOMAIN-CONTAINING PROTEIN"/>
    <property type="match status" value="1"/>
</dbReference>
<dbReference type="GO" id="GO:0016301">
    <property type="term" value="F:kinase activity"/>
    <property type="evidence" value="ECO:0007669"/>
    <property type="project" value="UniProtKB-KW"/>
</dbReference>
<reference evidence="3 4" key="1">
    <citation type="submission" date="2019-04" db="EMBL/GenBank/DDBJ databases">
        <authorList>
            <consortium name="DOE Joint Genome Institute"/>
            <person name="Mondo S."/>
            <person name="Kjaerbolling I."/>
            <person name="Vesth T."/>
            <person name="Frisvad J.C."/>
            <person name="Nybo J.L."/>
            <person name="Theobald S."/>
            <person name="Kildgaard S."/>
            <person name="Isbrandt T."/>
            <person name="Kuo A."/>
            <person name="Sato A."/>
            <person name="Lyhne E.K."/>
            <person name="Kogle M.E."/>
            <person name="Wiebenga A."/>
            <person name="Kun R.S."/>
            <person name="Lubbers R.J."/>
            <person name="Makela M.R."/>
            <person name="Barry K."/>
            <person name="Chovatia M."/>
            <person name="Clum A."/>
            <person name="Daum C."/>
            <person name="Haridas S."/>
            <person name="He G."/>
            <person name="LaButti K."/>
            <person name="Lipzen A."/>
            <person name="Riley R."/>
            <person name="Salamov A."/>
            <person name="Simmons B.A."/>
            <person name="Magnuson J.K."/>
            <person name="Henrissat B."/>
            <person name="Mortensen U.H."/>
            <person name="Larsen T.O."/>
            <person name="Devries R.P."/>
            <person name="Grigoriev I.V."/>
            <person name="Machida M."/>
            <person name="Baker S.E."/>
            <person name="Andersen M.R."/>
            <person name="Cantor M.N."/>
            <person name="Hua S.X."/>
        </authorList>
    </citation>
    <scope>NUCLEOTIDE SEQUENCE [LARGE SCALE GENOMIC DNA]</scope>
    <source>
        <strain evidence="3 4">CBS 119388</strain>
    </source>
</reference>
<sequence>MSPHQNGFQPLQSTTLSSQTESKPVNSGIWHRYSTLLAVKILKCVRPRHENVLMLTDKLCVIYGRHVQLSEASAMCFISRHTSIPVPKVFCAFTYSGLTYIVMERIKGDMIGSGWAHQNDESKAKVLSQLARMVTEMRELQPPDGIVAASVDGGPLFDCRVPRRSLHFGPFNTMHDFHRHLRMGMEFDPGLDSHIQDLINQQSKTWPSVFTHGDLSSLNMLIHNDTIVAIIDWETAGWYPSYWEYTSAHQANPQNSFWVHEIDKFLQPMPEELGMERIHQEHFGDT</sequence>
<feature type="domain" description="Aminoglycoside phosphotransferase" evidence="2">
    <location>
        <begin position="77"/>
        <end position="260"/>
    </location>
</feature>
<evidence type="ECO:0000313" key="4">
    <source>
        <dbReference type="Proteomes" id="UP000325579"/>
    </source>
</evidence>
<dbReference type="Gene3D" id="3.90.1200.10">
    <property type="match status" value="1"/>
</dbReference>
<keyword evidence="3" id="KW-0808">Transferase</keyword>
<dbReference type="Pfam" id="PF01636">
    <property type="entry name" value="APH"/>
    <property type="match status" value="1"/>
</dbReference>
<name>A0A5N7DFR0_9EURO</name>
<evidence type="ECO:0000313" key="3">
    <source>
        <dbReference type="EMBL" id="KAE8405035.1"/>
    </source>
</evidence>
<evidence type="ECO:0000259" key="2">
    <source>
        <dbReference type="Pfam" id="PF01636"/>
    </source>
</evidence>
<feature type="region of interest" description="Disordered" evidence="1">
    <location>
        <begin position="1"/>
        <end position="22"/>
    </location>
</feature>
<dbReference type="InterPro" id="IPR051678">
    <property type="entry name" value="AGP_Transferase"/>
</dbReference>
<dbReference type="InterPro" id="IPR002575">
    <property type="entry name" value="Aminoglycoside_PTrfase"/>
</dbReference>
<keyword evidence="3" id="KW-0418">Kinase</keyword>
<dbReference type="CDD" id="cd05120">
    <property type="entry name" value="APH_ChoK_like"/>
    <property type="match status" value="1"/>
</dbReference>
<dbReference type="InterPro" id="IPR011009">
    <property type="entry name" value="Kinase-like_dom_sf"/>
</dbReference>
<organism evidence="3 4">
    <name type="scientific">Aspergillus pseudonomiae</name>
    <dbReference type="NCBI Taxonomy" id="1506151"/>
    <lineage>
        <taxon>Eukaryota</taxon>
        <taxon>Fungi</taxon>
        <taxon>Dikarya</taxon>
        <taxon>Ascomycota</taxon>
        <taxon>Pezizomycotina</taxon>
        <taxon>Eurotiomycetes</taxon>
        <taxon>Eurotiomycetidae</taxon>
        <taxon>Eurotiales</taxon>
        <taxon>Aspergillaceae</taxon>
        <taxon>Aspergillus</taxon>
        <taxon>Aspergillus subgen. Circumdati</taxon>
    </lineage>
</organism>
<accession>A0A5N7DFR0</accession>
<feature type="compositionally biased region" description="Polar residues" evidence="1">
    <location>
        <begin position="1"/>
        <end position="10"/>
    </location>
</feature>
<dbReference type="OrthoDB" id="2906425at2759"/>
<dbReference type="AlphaFoldDB" id="A0A5N7DFR0"/>
<proteinExistence type="predicted"/>
<protein>
    <submittedName>
        <fullName evidence="3">Kinase-like domain-containing protein</fullName>
    </submittedName>
</protein>
<dbReference type="SUPFAM" id="SSF56112">
    <property type="entry name" value="Protein kinase-like (PK-like)"/>
    <property type="match status" value="1"/>
</dbReference>
<dbReference type="GeneID" id="43674105"/>
<keyword evidence="4" id="KW-1185">Reference proteome</keyword>